<dbReference type="RefSeq" id="WP_123420309.1">
    <property type="nucleotide sequence ID" value="NZ_RJUL01000001.1"/>
</dbReference>
<dbReference type="Pfam" id="PF19890">
    <property type="entry name" value="DUF6363"/>
    <property type="match status" value="1"/>
</dbReference>
<dbReference type="InterPro" id="IPR050301">
    <property type="entry name" value="NTE"/>
</dbReference>
<reference evidence="6 7" key="1">
    <citation type="submission" date="2018-11" db="EMBL/GenBank/DDBJ databases">
        <title>Genomic Encyclopedia of Type Strains, Phase IV (KMG-IV): sequencing the most valuable type-strain genomes for metagenomic binning, comparative biology and taxonomic classification.</title>
        <authorList>
            <person name="Goeker M."/>
        </authorList>
    </citation>
    <scope>NUCLEOTIDE SEQUENCE [LARGE SCALE GENOMIC DNA]</scope>
    <source>
        <strain evidence="6 7">DSM 21945</strain>
    </source>
</reference>
<keyword evidence="2 4" id="KW-0442">Lipid degradation</keyword>
<keyword evidence="7" id="KW-1185">Reference proteome</keyword>
<dbReference type="CDD" id="cd07208">
    <property type="entry name" value="Pat_hypo_Ecoli_yjju_like"/>
    <property type="match status" value="1"/>
</dbReference>
<dbReference type="Gene3D" id="3.40.1090.10">
    <property type="entry name" value="Cytosolic phospholipase A2 catalytic domain"/>
    <property type="match status" value="2"/>
</dbReference>
<feature type="domain" description="PNPLA" evidence="5">
    <location>
        <begin position="8"/>
        <end position="174"/>
    </location>
</feature>
<gene>
    <name evidence="6" type="ORF">EDC28_101103</name>
</gene>
<protein>
    <submittedName>
        <fullName evidence="6">Putative patatin/cPLA2 family phospholipase</fullName>
    </submittedName>
</protein>
<feature type="short sequence motif" description="GXSXG" evidence="4">
    <location>
        <begin position="40"/>
        <end position="44"/>
    </location>
</feature>
<evidence type="ECO:0000256" key="3">
    <source>
        <dbReference type="ARBA" id="ARBA00023098"/>
    </source>
</evidence>
<feature type="active site" description="Proton acceptor" evidence="4">
    <location>
        <position position="161"/>
    </location>
</feature>
<dbReference type="PANTHER" id="PTHR14226">
    <property type="entry name" value="NEUROPATHY TARGET ESTERASE/SWISS CHEESE D.MELANOGASTER"/>
    <property type="match status" value="1"/>
</dbReference>
<dbReference type="Proteomes" id="UP000268033">
    <property type="component" value="Unassembled WGS sequence"/>
</dbReference>
<comment type="caution">
    <text evidence="4">Lacks conserved residue(s) required for the propagation of feature annotation.</text>
</comment>
<dbReference type="PROSITE" id="PS51635">
    <property type="entry name" value="PNPLA"/>
    <property type="match status" value="1"/>
</dbReference>
<dbReference type="STRING" id="584787.GCA_001247655_01694"/>
<keyword evidence="1 4" id="KW-0378">Hydrolase</keyword>
<evidence type="ECO:0000256" key="4">
    <source>
        <dbReference type="PROSITE-ProRule" id="PRU01161"/>
    </source>
</evidence>
<dbReference type="PANTHER" id="PTHR14226:SF25">
    <property type="entry name" value="PHOSPHOESTERASE"/>
    <property type="match status" value="1"/>
</dbReference>
<proteinExistence type="predicted"/>
<accession>A0A3N1PUH5</accession>
<dbReference type="InterPro" id="IPR016035">
    <property type="entry name" value="Acyl_Trfase/lysoPLipase"/>
</dbReference>
<dbReference type="EMBL" id="RJUL01000001">
    <property type="protein sequence ID" value="ROQ30417.1"/>
    <property type="molecule type" value="Genomic_DNA"/>
</dbReference>
<dbReference type="GO" id="GO:0016787">
    <property type="term" value="F:hydrolase activity"/>
    <property type="evidence" value="ECO:0007669"/>
    <property type="project" value="UniProtKB-UniRule"/>
</dbReference>
<dbReference type="Pfam" id="PF01734">
    <property type="entry name" value="Patatin"/>
    <property type="match status" value="1"/>
</dbReference>
<sequence>MQQPSRALVVEGGAMRGIFATGVLDAFLEHRYRPFDFCLGVSAGSTNLAAWLAGQQRRNYKVITDYSCRPEFISLGRFLRGGHWLDLDWLWEVTIREIRLDLDAFAAQPVPLYVVTTRVDNGKAAYIKADAGNLEQLLKASCAVPLAYRSNPCLDGIAMTDGGVADSIPVIEAYNKGARDITVVLSRPLGYRKKPAKAPWLTKRLLTGYPALAEAMVNRHLSYNAAIDFIERPPADCKVRVIAPGDGFKVGRTTTDKARLDAGYAMGLASGQAAWESGQPSAPSGRLETLP</sequence>
<dbReference type="AlphaFoldDB" id="A0A3N1PUH5"/>
<dbReference type="InterPro" id="IPR045943">
    <property type="entry name" value="DUF6363"/>
</dbReference>
<dbReference type="GO" id="GO:0016042">
    <property type="term" value="P:lipid catabolic process"/>
    <property type="evidence" value="ECO:0007669"/>
    <property type="project" value="UniProtKB-UniRule"/>
</dbReference>
<feature type="active site" description="Nucleophile" evidence="4">
    <location>
        <position position="42"/>
    </location>
</feature>
<dbReference type="SUPFAM" id="SSF52151">
    <property type="entry name" value="FabD/lysophospholipase-like"/>
    <property type="match status" value="1"/>
</dbReference>
<dbReference type="InterPro" id="IPR037483">
    <property type="entry name" value="YjjU-like"/>
</dbReference>
<feature type="short sequence motif" description="DGA/G" evidence="4">
    <location>
        <begin position="161"/>
        <end position="163"/>
    </location>
</feature>
<comment type="caution">
    <text evidence="6">The sequence shown here is derived from an EMBL/GenBank/DDBJ whole genome shotgun (WGS) entry which is preliminary data.</text>
</comment>
<evidence type="ECO:0000256" key="2">
    <source>
        <dbReference type="ARBA" id="ARBA00022963"/>
    </source>
</evidence>
<evidence type="ECO:0000313" key="6">
    <source>
        <dbReference type="EMBL" id="ROQ30417.1"/>
    </source>
</evidence>
<keyword evidence="3 4" id="KW-0443">Lipid metabolism</keyword>
<evidence type="ECO:0000259" key="5">
    <source>
        <dbReference type="PROSITE" id="PS51635"/>
    </source>
</evidence>
<evidence type="ECO:0000256" key="1">
    <source>
        <dbReference type="ARBA" id="ARBA00022801"/>
    </source>
</evidence>
<evidence type="ECO:0000313" key="7">
    <source>
        <dbReference type="Proteomes" id="UP000268033"/>
    </source>
</evidence>
<name>A0A3N1PUH5_9GAMM</name>
<organism evidence="6 7">
    <name type="scientific">Gallaecimonas pentaromativorans</name>
    <dbReference type="NCBI Taxonomy" id="584787"/>
    <lineage>
        <taxon>Bacteria</taxon>
        <taxon>Pseudomonadati</taxon>
        <taxon>Pseudomonadota</taxon>
        <taxon>Gammaproteobacteria</taxon>
        <taxon>Enterobacterales</taxon>
        <taxon>Gallaecimonadaceae</taxon>
        <taxon>Gallaecimonas</taxon>
    </lineage>
</organism>
<dbReference type="InterPro" id="IPR002641">
    <property type="entry name" value="PNPLA_dom"/>
</dbReference>